<keyword evidence="3" id="KW-0378">Hydrolase</keyword>
<comment type="caution">
    <text evidence="3">The sequence shown here is derived from an EMBL/GenBank/DDBJ whole genome shotgun (WGS) entry which is preliminary data.</text>
</comment>
<dbReference type="RefSeq" id="WP_203909613.1">
    <property type="nucleotide sequence ID" value="NZ_BONY01000021.1"/>
</dbReference>
<dbReference type="InterPro" id="IPR001466">
    <property type="entry name" value="Beta-lactam-related"/>
</dbReference>
<dbReference type="SUPFAM" id="SSF56601">
    <property type="entry name" value="beta-lactamase/transpeptidase-like"/>
    <property type="match status" value="1"/>
</dbReference>
<evidence type="ECO:0000313" key="3">
    <source>
        <dbReference type="EMBL" id="GIH05775.1"/>
    </source>
</evidence>
<dbReference type="Pfam" id="PF00144">
    <property type="entry name" value="Beta-lactamase"/>
    <property type="match status" value="1"/>
</dbReference>
<dbReference type="Gene3D" id="3.40.710.10">
    <property type="entry name" value="DD-peptidase/beta-lactamase superfamily"/>
    <property type="match status" value="1"/>
</dbReference>
<reference evidence="3" key="1">
    <citation type="submission" date="2021-01" db="EMBL/GenBank/DDBJ databases">
        <title>Whole genome shotgun sequence of Rhizocola hellebori NBRC 109834.</title>
        <authorList>
            <person name="Komaki H."/>
            <person name="Tamura T."/>
        </authorList>
    </citation>
    <scope>NUCLEOTIDE SEQUENCE</scope>
    <source>
        <strain evidence="3">NBRC 109834</strain>
    </source>
</reference>
<evidence type="ECO:0000259" key="2">
    <source>
        <dbReference type="Pfam" id="PF24491"/>
    </source>
</evidence>
<protein>
    <submittedName>
        <fullName evidence="3">Serine hydrolase</fullName>
    </submittedName>
</protein>
<evidence type="ECO:0000313" key="4">
    <source>
        <dbReference type="Proteomes" id="UP000612899"/>
    </source>
</evidence>
<dbReference type="PANTHER" id="PTHR46825:SF7">
    <property type="entry name" value="D-ALANYL-D-ALANINE CARBOXYPEPTIDASE"/>
    <property type="match status" value="1"/>
</dbReference>
<keyword evidence="4" id="KW-1185">Reference proteome</keyword>
<evidence type="ECO:0000259" key="1">
    <source>
        <dbReference type="Pfam" id="PF00144"/>
    </source>
</evidence>
<dbReference type="InterPro" id="IPR050491">
    <property type="entry name" value="AmpC-like"/>
</dbReference>
<sequence>MLLATTDRLLLHRLAQAQSEGRAPAMAAAVVREGEVAWRHAIETTTDTQFRIGSLTKTFVAVLIMRLRDEGLLDLADLLDKHLPGTKAGAMSIAQLLSHTSGLASETPGPWWERTPGELRPELADILGEAPVKHPAGRRHHYSNPGFALLGAVVERLRGVPWGQALQREILDPLGMRRTSLLPQEPHARGFAVHPWADVLQPEVVQETGRMAPAGQLWSTIDDLCLFANLLSFGREGVLSADTVAEMRVPGVAPEEAAWDSAYGLGMQTYRANGRLLAGHTGSMPGFLCALWVNVAEGLSAVALTNTTSGIAIGQLSADLLSIVADHEPRIPATWKPLSDVDPELLAMTGPWYWGPAGLGLKLPADGVLELVSLSGSGLGTRFRPNGDGTWVGLSGYFAGETLRPMRDAQGNLSHLDLGSFVLTRQPYDPQAPIPGGVDPAGWSGTV</sequence>
<dbReference type="GO" id="GO:0016787">
    <property type="term" value="F:hydrolase activity"/>
    <property type="evidence" value="ECO:0007669"/>
    <property type="project" value="UniProtKB-KW"/>
</dbReference>
<dbReference type="AlphaFoldDB" id="A0A8J3Q8F1"/>
<gene>
    <name evidence="3" type="ORF">Rhe02_38420</name>
</gene>
<feature type="domain" description="DUF7586" evidence="2">
    <location>
        <begin position="341"/>
        <end position="425"/>
    </location>
</feature>
<dbReference type="PANTHER" id="PTHR46825">
    <property type="entry name" value="D-ALANYL-D-ALANINE-CARBOXYPEPTIDASE/ENDOPEPTIDASE AMPH"/>
    <property type="match status" value="1"/>
</dbReference>
<dbReference type="EMBL" id="BONY01000021">
    <property type="protein sequence ID" value="GIH05775.1"/>
    <property type="molecule type" value="Genomic_DNA"/>
</dbReference>
<dbReference type="InterPro" id="IPR056008">
    <property type="entry name" value="DUF7586"/>
</dbReference>
<dbReference type="Pfam" id="PF24491">
    <property type="entry name" value="DUF7586"/>
    <property type="match status" value="1"/>
</dbReference>
<name>A0A8J3Q8F1_9ACTN</name>
<organism evidence="3 4">
    <name type="scientific">Rhizocola hellebori</name>
    <dbReference type="NCBI Taxonomy" id="1392758"/>
    <lineage>
        <taxon>Bacteria</taxon>
        <taxon>Bacillati</taxon>
        <taxon>Actinomycetota</taxon>
        <taxon>Actinomycetes</taxon>
        <taxon>Micromonosporales</taxon>
        <taxon>Micromonosporaceae</taxon>
        <taxon>Rhizocola</taxon>
    </lineage>
</organism>
<dbReference type="InterPro" id="IPR012338">
    <property type="entry name" value="Beta-lactam/transpept-like"/>
</dbReference>
<dbReference type="Proteomes" id="UP000612899">
    <property type="component" value="Unassembled WGS sequence"/>
</dbReference>
<feature type="domain" description="Beta-lactamase-related" evidence="1">
    <location>
        <begin position="15"/>
        <end position="312"/>
    </location>
</feature>
<accession>A0A8J3Q8F1</accession>
<proteinExistence type="predicted"/>